<keyword evidence="8" id="KW-0808">Transferase</keyword>
<sequence>MPQNRFSIFSVSSLLTPKLLAFIKFGITGACGLIIDFSLTWFFKDELNFNKFLANGIGFSVAVICNYIINRNWTFKDNKSKSGLQFTAFFTVSLIGLLLNSAIIFLLNNMFSVNFYISKAAAIFIVFFWNFSANYFFVFKAPDKEKSI</sequence>
<feature type="transmembrane region" description="Helical" evidence="6">
    <location>
        <begin position="89"/>
        <end position="108"/>
    </location>
</feature>
<feature type="transmembrane region" description="Helical" evidence="6">
    <location>
        <begin position="120"/>
        <end position="139"/>
    </location>
</feature>
<keyword evidence="4 6" id="KW-1133">Transmembrane helix</keyword>
<evidence type="ECO:0000313" key="9">
    <source>
        <dbReference type="Proteomes" id="UP000537204"/>
    </source>
</evidence>
<evidence type="ECO:0000256" key="4">
    <source>
        <dbReference type="ARBA" id="ARBA00022989"/>
    </source>
</evidence>
<evidence type="ECO:0000256" key="6">
    <source>
        <dbReference type="SAM" id="Phobius"/>
    </source>
</evidence>
<dbReference type="GO" id="GO:0000271">
    <property type="term" value="P:polysaccharide biosynthetic process"/>
    <property type="evidence" value="ECO:0007669"/>
    <property type="project" value="InterPro"/>
</dbReference>
<dbReference type="AlphaFoldDB" id="A0A7W8ZLW3"/>
<comment type="similarity">
    <text evidence="2">Belongs to the GtrA family.</text>
</comment>
<evidence type="ECO:0000256" key="2">
    <source>
        <dbReference type="ARBA" id="ARBA00009399"/>
    </source>
</evidence>
<proteinExistence type="inferred from homology"/>
<feature type="transmembrane region" description="Helical" evidence="6">
    <location>
        <begin position="21"/>
        <end position="43"/>
    </location>
</feature>
<accession>A0A7W8ZLW3</accession>
<evidence type="ECO:0000256" key="1">
    <source>
        <dbReference type="ARBA" id="ARBA00004141"/>
    </source>
</evidence>
<dbReference type="Proteomes" id="UP000537204">
    <property type="component" value="Unassembled WGS sequence"/>
</dbReference>
<dbReference type="Pfam" id="PF04138">
    <property type="entry name" value="GtrA_DPMS_TM"/>
    <property type="match status" value="1"/>
</dbReference>
<feature type="transmembrane region" description="Helical" evidence="6">
    <location>
        <begin position="49"/>
        <end position="69"/>
    </location>
</feature>
<dbReference type="GO" id="GO:0005886">
    <property type="term" value="C:plasma membrane"/>
    <property type="evidence" value="ECO:0007669"/>
    <property type="project" value="TreeGrafter"/>
</dbReference>
<keyword evidence="8" id="KW-0328">Glycosyltransferase</keyword>
<dbReference type="EC" id="2.4.1.83" evidence="8"/>
<name>A0A7W8ZLW3_9SPHI</name>
<evidence type="ECO:0000313" key="8">
    <source>
        <dbReference type="EMBL" id="MBB5636436.1"/>
    </source>
</evidence>
<comment type="subcellular location">
    <subcellularLocation>
        <location evidence="1">Membrane</location>
        <topology evidence="1">Multi-pass membrane protein</topology>
    </subcellularLocation>
</comment>
<dbReference type="PANTHER" id="PTHR38459:SF1">
    <property type="entry name" value="PROPHAGE BACTOPRENOL-LINKED GLUCOSE TRANSLOCASE HOMOLOG"/>
    <property type="match status" value="1"/>
</dbReference>
<gene>
    <name evidence="8" type="ORF">HDE68_002337</name>
</gene>
<organism evidence="8 9">
    <name type="scientific">Pedobacter cryoconitis</name>
    <dbReference type="NCBI Taxonomy" id="188932"/>
    <lineage>
        <taxon>Bacteria</taxon>
        <taxon>Pseudomonadati</taxon>
        <taxon>Bacteroidota</taxon>
        <taxon>Sphingobacteriia</taxon>
        <taxon>Sphingobacteriales</taxon>
        <taxon>Sphingobacteriaceae</taxon>
        <taxon>Pedobacter</taxon>
    </lineage>
</organism>
<comment type="caution">
    <text evidence="8">The sequence shown here is derived from an EMBL/GenBank/DDBJ whole genome shotgun (WGS) entry which is preliminary data.</text>
</comment>
<dbReference type="RefSeq" id="WP_183882009.1">
    <property type="nucleotide sequence ID" value="NZ_JACHCE010000003.1"/>
</dbReference>
<keyword evidence="3 6" id="KW-0812">Transmembrane</keyword>
<dbReference type="InterPro" id="IPR007267">
    <property type="entry name" value="GtrA_DPMS_TM"/>
</dbReference>
<reference evidence="8 9" key="1">
    <citation type="submission" date="2020-08" db="EMBL/GenBank/DDBJ databases">
        <title>Genomic Encyclopedia of Type Strains, Phase IV (KMG-V): Genome sequencing to study the core and pangenomes of soil and plant-associated prokaryotes.</title>
        <authorList>
            <person name="Whitman W."/>
        </authorList>
    </citation>
    <scope>NUCLEOTIDE SEQUENCE [LARGE SCALE GENOMIC DNA]</scope>
    <source>
        <strain evidence="8 9">S3M1</strain>
    </source>
</reference>
<dbReference type="EMBL" id="JACHCE010000003">
    <property type="protein sequence ID" value="MBB5636436.1"/>
    <property type="molecule type" value="Genomic_DNA"/>
</dbReference>
<keyword evidence="5 6" id="KW-0472">Membrane</keyword>
<feature type="domain" description="GtrA/DPMS transmembrane" evidence="7">
    <location>
        <begin position="24"/>
        <end position="139"/>
    </location>
</feature>
<dbReference type="InterPro" id="IPR051401">
    <property type="entry name" value="GtrA_CellWall_Glycosyl"/>
</dbReference>
<protein>
    <submittedName>
        <fullName evidence="8">Dolichol-phosphate mannosyltransferase</fullName>
        <ecNumber evidence="8">2.4.1.83</ecNumber>
    </submittedName>
</protein>
<evidence type="ECO:0000256" key="3">
    <source>
        <dbReference type="ARBA" id="ARBA00022692"/>
    </source>
</evidence>
<dbReference type="GO" id="GO:0004582">
    <property type="term" value="F:dolichyl-phosphate beta-D-mannosyltransferase activity"/>
    <property type="evidence" value="ECO:0007669"/>
    <property type="project" value="UniProtKB-EC"/>
</dbReference>
<evidence type="ECO:0000259" key="7">
    <source>
        <dbReference type="Pfam" id="PF04138"/>
    </source>
</evidence>
<dbReference type="PANTHER" id="PTHR38459">
    <property type="entry name" value="PROPHAGE BACTOPRENOL-LINKED GLUCOSE TRANSLOCASE HOMOLOG"/>
    <property type="match status" value="1"/>
</dbReference>
<evidence type="ECO:0000256" key="5">
    <source>
        <dbReference type="ARBA" id="ARBA00023136"/>
    </source>
</evidence>